<keyword evidence="3" id="KW-1185">Reference proteome</keyword>
<accession>A0A841FK00</accession>
<comment type="caution">
    <text evidence="2">The sequence shown here is derived from an EMBL/GenBank/DDBJ whole genome shotgun (WGS) entry which is preliminary data.</text>
</comment>
<evidence type="ECO:0000313" key="2">
    <source>
        <dbReference type="EMBL" id="MBB6036175.1"/>
    </source>
</evidence>
<dbReference type="AlphaFoldDB" id="A0A841FK00"/>
<evidence type="ECO:0000313" key="3">
    <source>
        <dbReference type="Proteomes" id="UP000548476"/>
    </source>
</evidence>
<name>A0A841FK00_9ACTN</name>
<dbReference type="Proteomes" id="UP000548476">
    <property type="component" value="Unassembled WGS sequence"/>
</dbReference>
<proteinExistence type="predicted"/>
<gene>
    <name evidence="2" type="ORF">HNR73_004043</name>
</gene>
<evidence type="ECO:0000256" key="1">
    <source>
        <dbReference type="SAM" id="MobiDB-lite"/>
    </source>
</evidence>
<dbReference type="RefSeq" id="WP_184789008.1">
    <property type="nucleotide sequence ID" value="NZ_BONT01000046.1"/>
</dbReference>
<organism evidence="2 3">
    <name type="scientific">Phytomonospora endophytica</name>
    <dbReference type="NCBI Taxonomy" id="714109"/>
    <lineage>
        <taxon>Bacteria</taxon>
        <taxon>Bacillati</taxon>
        <taxon>Actinomycetota</taxon>
        <taxon>Actinomycetes</taxon>
        <taxon>Micromonosporales</taxon>
        <taxon>Micromonosporaceae</taxon>
        <taxon>Phytomonospora</taxon>
    </lineage>
</organism>
<sequence length="130" mass="14177">MPRVACREAFTLLVPGVFAQKCDGVAVKSNGSLAGAALGRTDVDHSTESRQLLGDRQLPAFEIDIRPPQPSSFTSTQTTEGNQGPQHVLPIMLHALKKQRELRRGPHRNRRALTSPPPSIDSAGRPDHRV</sequence>
<reference evidence="2 3" key="1">
    <citation type="submission" date="2020-08" db="EMBL/GenBank/DDBJ databases">
        <title>Genomic Encyclopedia of Type Strains, Phase IV (KMG-IV): sequencing the most valuable type-strain genomes for metagenomic binning, comparative biology and taxonomic classification.</title>
        <authorList>
            <person name="Goeker M."/>
        </authorList>
    </citation>
    <scope>NUCLEOTIDE SEQUENCE [LARGE SCALE GENOMIC DNA]</scope>
    <source>
        <strain evidence="2 3">YIM 65646</strain>
    </source>
</reference>
<protein>
    <submittedName>
        <fullName evidence="2">Uncharacterized protein</fullName>
    </submittedName>
</protein>
<dbReference type="EMBL" id="JACHGT010000008">
    <property type="protein sequence ID" value="MBB6036175.1"/>
    <property type="molecule type" value="Genomic_DNA"/>
</dbReference>
<feature type="region of interest" description="Disordered" evidence="1">
    <location>
        <begin position="41"/>
        <end position="130"/>
    </location>
</feature>